<dbReference type="RefSeq" id="WP_196913165.1">
    <property type="nucleotide sequence ID" value="NZ_JADTFC010000054.1"/>
</dbReference>
<dbReference type="EMBL" id="JADTFC010000054">
    <property type="protein sequence ID" value="MBG6289680.1"/>
    <property type="molecule type" value="Genomic_DNA"/>
</dbReference>
<accession>A0ABS0KNJ0</accession>
<sequence length="108" mass="12055">MSDERKSLIPELPPLTLEALEEEVFSASGKAQFAWENAFVSRFLVSNLLLALHHAKVLDGHSLLSEFRSRVRTQSEEVLQPSDRRALLEALEELQQLLLAQPAGPGVH</sequence>
<proteinExistence type="predicted"/>
<gene>
    <name evidence="1" type="ORF">I5I61_19680</name>
</gene>
<name>A0ABS0KNJ0_PSENT</name>
<organism evidence="1 2">
    <name type="scientific">Pseudomonas nitroreducens</name>
    <dbReference type="NCBI Taxonomy" id="46680"/>
    <lineage>
        <taxon>Bacteria</taxon>
        <taxon>Pseudomonadati</taxon>
        <taxon>Pseudomonadota</taxon>
        <taxon>Gammaproteobacteria</taxon>
        <taxon>Pseudomonadales</taxon>
        <taxon>Pseudomonadaceae</taxon>
        <taxon>Pseudomonas</taxon>
    </lineage>
</organism>
<evidence type="ECO:0000313" key="2">
    <source>
        <dbReference type="Proteomes" id="UP000608450"/>
    </source>
</evidence>
<dbReference type="Proteomes" id="UP000608450">
    <property type="component" value="Unassembled WGS sequence"/>
</dbReference>
<keyword evidence="2" id="KW-1185">Reference proteome</keyword>
<evidence type="ECO:0000313" key="1">
    <source>
        <dbReference type="EMBL" id="MBG6289680.1"/>
    </source>
</evidence>
<reference evidence="1 2" key="1">
    <citation type="submission" date="2020-11" db="EMBL/GenBank/DDBJ databases">
        <title>Enhanced detection system for hospital associated transmission using whole genome sequencing surveillance.</title>
        <authorList>
            <person name="Harrison L.H."/>
            <person name="Van Tyne D."/>
            <person name="Marsh J.W."/>
            <person name="Griffith M.P."/>
            <person name="Snyder D.J."/>
            <person name="Cooper V.S."/>
            <person name="Mustapha M."/>
        </authorList>
    </citation>
    <scope>NUCLEOTIDE SEQUENCE [LARGE SCALE GENOMIC DNA]</scope>
    <source>
        <strain evidence="1 2">PSA00705</strain>
    </source>
</reference>
<evidence type="ECO:0008006" key="3">
    <source>
        <dbReference type="Google" id="ProtNLM"/>
    </source>
</evidence>
<comment type="caution">
    <text evidence="1">The sequence shown here is derived from an EMBL/GenBank/DDBJ whole genome shotgun (WGS) entry which is preliminary data.</text>
</comment>
<protein>
    <recommendedName>
        <fullName evidence="3">DUF3077 domain-containing protein</fullName>
    </recommendedName>
</protein>